<keyword evidence="7 11" id="KW-0406">Ion transport</keyword>
<evidence type="ECO:0000256" key="5">
    <source>
        <dbReference type="ARBA" id="ARBA00022781"/>
    </source>
</evidence>
<comment type="similarity">
    <text evidence="2 11">Belongs to the ATPase e subunit family.</text>
</comment>
<comment type="subunit">
    <text evidence="11">F-type ATPases have 2 components, CF(1) - the catalytic core - and CF(0) - the membrane proton channel. CF(1) and CF(0) have multiple subunits.</text>
</comment>
<comment type="function">
    <text evidence="11">Subunit e, of the mitochondrial membrane ATP synthase complex (F(1)F(0) ATP synthase or Complex V) that produces ATP from ADP in the presence of a proton gradient across the membrane which is generated by electron transport complexes of the respiratory chain. ATP synthase complex consist of a soluble F(1) head domain - the catalytic core - and a membrane F(1) domain - the membrane proton channel. These two domains are linked by a central stalk rotating inside the F(1) region and a stationary peripheral stalk. During catalysis, ATP synthesis in the catalytic domain of F(1) is coupled via a rotary mechanism of the central stalk subunits to proton translocation. In vivo, can only synthesize ATP although its ATP hydrolase activity can be activated artificially in vitro. Part of the complex F(0) domain.</text>
</comment>
<keyword evidence="12" id="KW-0732">Signal</keyword>
<dbReference type="OrthoDB" id="2125027at2759"/>
<keyword evidence="5 11" id="KW-0375">Hydrogen ion transport</keyword>
<evidence type="ECO:0000313" key="14">
    <source>
        <dbReference type="Proteomes" id="UP000054304"/>
    </source>
</evidence>
<dbReference type="GO" id="GO:0042407">
    <property type="term" value="P:cristae formation"/>
    <property type="evidence" value="ECO:0007669"/>
    <property type="project" value="EnsemblFungi"/>
</dbReference>
<evidence type="ECO:0000256" key="7">
    <source>
        <dbReference type="ARBA" id="ARBA00023065"/>
    </source>
</evidence>
<dbReference type="GO" id="GO:0005198">
    <property type="term" value="F:structural molecule activity"/>
    <property type="evidence" value="ECO:0007669"/>
    <property type="project" value="EnsemblFungi"/>
</dbReference>
<dbReference type="HOGENOM" id="CLU_159435_1_0_1"/>
<keyword evidence="3 11" id="KW-0813">Transport</keyword>
<protein>
    <recommendedName>
        <fullName evidence="11">ATP synthase F(0) complex subunit e, mitochondrial</fullName>
    </recommendedName>
</protein>
<dbReference type="STRING" id="1245769.A0A0C7N2Z0"/>
<dbReference type="GO" id="GO:0046933">
    <property type="term" value="F:proton-transporting ATP synthase activity, rotational mechanism"/>
    <property type="evidence" value="ECO:0007669"/>
    <property type="project" value="EnsemblFungi"/>
</dbReference>
<keyword evidence="6 11" id="KW-0999">Mitochondrion inner membrane</keyword>
<dbReference type="Pfam" id="PF05680">
    <property type="entry name" value="ATP-synt_E"/>
    <property type="match status" value="1"/>
</dbReference>
<evidence type="ECO:0000256" key="3">
    <source>
        <dbReference type="ARBA" id="ARBA00022448"/>
    </source>
</evidence>
<gene>
    <name evidence="13" type="ORF">LALA0_S05e04126g</name>
</gene>
<reference evidence="13 14" key="1">
    <citation type="submission" date="2014-12" db="EMBL/GenBank/DDBJ databases">
        <authorList>
            <person name="Neuveglise Cecile"/>
        </authorList>
    </citation>
    <scope>NUCLEOTIDE SEQUENCE [LARGE SCALE GENOMIC DNA]</scope>
    <source>
        <strain evidence="13 14">CBS 12615</strain>
    </source>
</reference>
<evidence type="ECO:0000256" key="1">
    <source>
        <dbReference type="ARBA" id="ARBA00004273"/>
    </source>
</evidence>
<feature type="chain" id="PRO_5002195480" description="ATP synthase F(0) complex subunit e, mitochondrial" evidence="12">
    <location>
        <begin position="20"/>
        <end position="92"/>
    </location>
</feature>
<evidence type="ECO:0000256" key="12">
    <source>
        <dbReference type="SAM" id="SignalP"/>
    </source>
</evidence>
<dbReference type="Proteomes" id="UP000054304">
    <property type="component" value="Unassembled WGS sequence"/>
</dbReference>
<accession>A0A0C7N2Z0</accession>
<evidence type="ECO:0000256" key="4">
    <source>
        <dbReference type="ARBA" id="ARBA00022547"/>
    </source>
</evidence>
<dbReference type="GO" id="GO:0065003">
    <property type="term" value="P:protein-containing complex assembly"/>
    <property type="evidence" value="ECO:0007669"/>
    <property type="project" value="EnsemblFungi"/>
</dbReference>
<organism evidence="13 14">
    <name type="scientific">Lachancea lanzarotensis</name>
    <dbReference type="NCBI Taxonomy" id="1245769"/>
    <lineage>
        <taxon>Eukaryota</taxon>
        <taxon>Fungi</taxon>
        <taxon>Dikarya</taxon>
        <taxon>Ascomycota</taxon>
        <taxon>Saccharomycotina</taxon>
        <taxon>Saccharomycetes</taxon>
        <taxon>Saccharomycetales</taxon>
        <taxon>Saccharomycetaceae</taxon>
        <taxon>Lachancea</taxon>
    </lineage>
</organism>
<evidence type="ECO:0000256" key="9">
    <source>
        <dbReference type="ARBA" id="ARBA00023136"/>
    </source>
</evidence>
<dbReference type="GO" id="GO:0045259">
    <property type="term" value="C:proton-transporting ATP synthase complex"/>
    <property type="evidence" value="ECO:0007669"/>
    <property type="project" value="UniProtKB-UniRule"/>
</dbReference>
<comment type="subcellular location">
    <subcellularLocation>
        <location evidence="1 11">Mitochondrion inner membrane</location>
    </subcellularLocation>
</comment>
<dbReference type="RefSeq" id="XP_022628596.1">
    <property type="nucleotide sequence ID" value="XM_022772253.1"/>
</dbReference>
<dbReference type="EMBL" id="LN736364">
    <property type="protein sequence ID" value="CEP62370.1"/>
    <property type="molecule type" value="Genomic_DNA"/>
</dbReference>
<evidence type="ECO:0000256" key="11">
    <source>
        <dbReference type="RuleBase" id="RU367005"/>
    </source>
</evidence>
<dbReference type="InterPro" id="IPR008386">
    <property type="entry name" value="ATP_synth_F0_esu_mt"/>
</dbReference>
<evidence type="ECO:0000256" key="10">
    <source>
        <dbReference type="ARBA" id="ARBA00023310"/>
    </source>
</evidence>
<evidence type="ECO:0000313" key="13">
    <source>
        <dbReference type="EMBL" id="CEP62370.1"/>
    </source>
</evidence>
<dbReference type="GO" id="GO:0005743">
    <property type="term" value="C:mitochondrial inner membrane"/>
    <property type="evidence" value="ECO:0007669"/>
    <property type="project" value="UniProtKB-SubCell"/>
</dbReference>
<sequence>MSALNVFRYSAVLLGVAVGLQTDLSLKSQASKQQEEKAYAEKLQLIEQAKAEYAKLHAPKSETKTSNQKVDLEDPNLDYAKVILGAVESLKQ</sequence>
<evidence type="ECO:0000256" key="2">
    <source>
        <dbReference type="ARBA" id="ARBA00007333"/>
    </source>
</evidence>
<name>A0A0C7N2Z0_9SACH</name>
<evidence type="ECO:0000256" key="8">
    <source>
        <dbReference type="ARBA" id="ARBA00023128"/>
    </source>
</evidence>
<dbReference type="GeneID" id="34685838"/>
<keyword evidence="10 11" id="KW-0066">ATP synthesis</keyword>
<keyword evidence="4 11" id="KW-0138">CF(0)</keyword>
<keyword evidence="9" id="KW-0472">Membrane</keyword>
<keyword evidence="8 11" id="KW-0496">Mitochondrion</keyword>
<proteinExistence type="inferred from homology"/>
<keyword evidence="14" id="KW-1185">Reference proteome</keyword>
<dbReference type="AlphaFoldDB" id="A0A0C7N2Z0"/>
<feature type="signal peptide" evidence="12">
    <location>
        <begin position="1"/>
        <end position="19"/>
    </location>
</feature>
<evidence type="ECO:0000256" key="6">
    <source>
        <dbReference type="ARBA" id="ARBA00022792"/>
    </source>
</evidence>